<organism evidence="2 3">
    <name type="scientific">Plasmodium chabaudi adami</name>
    <dbReference type="NCBI Taxonomy" id="5826"/>
    <lineage>
        <taxon>Eukaryota</taxon>
        <taxon>Sar</taxon>
        <taxon>Alveolata</taxon>
        <taxon>Apicomplexa</taxon>
        <taxon>Aconoidasida</taxon>
        <taxon>Haemosporida</taxon>
        <taxon>Plasmodiidae</taxon>
        <taxon>Plasmodium</taxon>
        <taxon>Plasmodium (Vinckeia)</taxon>
    </lineage>
</organism>
<sequence length="130" mass="14687">MEVDKRALVLIFGLVGTILGFVVGVLFNSINYIMGCYIFISIALLFYTILVYTYNKNSRDFILSYAVTTGWMFLISLMTHIVVTDIYTSPSCKSHMNSCAKYIFCSVFGFMSSLCFLIASYLSFKIAHVL</sequence>
<dbReference type="OrthoDB" id="370841at2759"/>
<keyword evidence="1" id="KW-1133">Transmembrane helix</keyword>
<feature type="transmembrane region" description="Helical" evidence="1">
    <location>
        <begin position="61"/>
        <end position="81"/>
    </location>
</feature>
<dbReference type="Proteomes" id="UP000195879">
    <property type="component" value="Chromosome 9"/>
</dbReference>
<dbReference type="AlphaFoldDB" id="A0A1D3RV66"/>
<feature type="transmembrane region" description="Helical" evidence="1">
    <location>
        <begin position="32"/>
        <end position="54"/>
    </location>
</feature>
<keyword evidence="1" id="KW-0472">Membrane</keyword>
<evidence type="ECO:0000256" key="1">
    <source>
        <dbReference type="SAM" id="Phobius"/>
    </source>
</evidence>
<evidence type="ECO:0000313" key="3">
    <source>
        <dbReference type="Proteomes" id="UP000195879"/>
    </source>
</evidence>
<proteinExistence type="predicted"/>
<gene>
    <name evidence="2" type="ORF">PCHDK_000186800</name>
</gene>
<accession>A0A1D3RV66</accession>
<keyword evidence="1" id="KW-0812">Transmembrane</keyword>
<name>A0A1D3RV66_PLACE</name>
<protein>
    <recommendedName>
        <fullName evidence="4">MARVEL domain-containing protein</fullName>
    </recommendedName>
</protein>
<evidence type="ECO:0008006" key="4">
    <source>
        <dbReference type="Google" id="ProtNLM"/>
    </source>
</evidence>
<reference evidence="2 3" key="1">
    <citation type="submission" date="2016-08" db="EMBL/GenBank/DDBJ databases">
        <authorList>
            <consortium name="Pathogen Informatics"/>
        </authorList>
    </citation>
    <scope>NUCLEOTIDE SEQUENCE [LARGE SCALE GENOMIC DNA]</scope>
    <source>
        <strain evidence="2 3">DK</strain>
    </source>
</reference>
<feature type="transmembrane region" description="Helical" evidence="1">
    <location>
        <begin position="7"/>
        <end position="26"/>
    </location>
</feature>
<dbReference type="EMBL" id="LT608203">
    <property type="protein sequence ID" value="SCN60077.1"/>
    <property type="molecule type" value="Genomic_DNA"/>
</dbReference>
<feature type="transmembrane region" description="Helical" evidence="1">
    <location>
        <begin position="101"/>
        <end position="124"/>
    </location>
</feature>
<evidence type="ECO:0000313" key="2">
    <source>
        <dbReference type="EMBL" id="SCN60077.1"/>
    </source>
</evidence>